<name>A0A9W6SSS8_9ACTN</name>
<organism evidence="2 3">
    <name type="scientific">Actinorhabdospora filicis</name>
    <dbReference type="NCBI Taxonomy" id="1785913"/>
    <lineage>
        <taxon>Bacteria</taxon>
        <taxon>Bacillati</taxon>
        <taxon>Actinomycetota</taxon>
        <taxon>Actinomycetes</taxon>
        <taxon>Micromonosporales</taxon>
        <taxon>Micromonosporaceae</taxon>
        <taxon>Actinorhabdospora</taxon>
    </lineage>
</organism>
<comment type="caution">
    <text evidence="2">The sequence shown here is derived from an EMBL/GenBank/DDBJ whole genome shotgun (WGS) entry which is preliminary data.</text>
</comment>
<evidence type="ECO:0000256" key="1">
    <source>
        <dbReference type="SAM" id="Phobius"/>
    </source>
</evidence>
<gene>
    <name evidence="2" type="ORF">Afil01_64640</name>
</gene>
<keyword evidence="1" id="KW-0812">Transmembrane</keyword>
<evidence type="ECO:0000313" key="3">
    <source>
        <dbReference type="Proteomes" id="UP001165079"/>
    </source>
</evidence>
<keyword evidence="1" id="KW-0472">Membrane</keyword>
<dbReference type="EMBL" id="BSTX01000006">
    <property type="protein sequence ID" value="GLZ81657.1"/>
    <property type="molecule type" value="Genomic_DNA"/>
</dbReference>
<dbReference type="AlphaFoldDB" id="A0A9W6SSS8"/>
<keyword evidence="1" id="KW-1133">Transmembrane helix</keyword>
<sequence>MNPADLDENLAREFDSVAPDWSADPGQIVTAGRRRKRGRMMGAAGGGLAGIAAFVAAAVMLTAPGVAPAADDGFPVRLDPDASYMWDEWFHEGDGWPVPEPRTNDTTRAITEAFATQIAALGGRAADDGIEEAVRAQQFLVLSRTAEEIAADESEQPYIPGDGVEGTYSIPGSALPGGAPSDYVKPPLPTPLLQRMIYRAYYRAQVGPDGREDSFRLEYYPAGTFLEGGRNASFGLAPDDTDVRYLAPGCEYREYTGPSGPVRGADYACAEATGPNGERILMVTATTADRDITYNNYTVAVLYLPDGTAIKVGDYAWDWSQDGHTGLTARQLADLLLAMPRVPVQ</sequence>
<proteinExistence type="predicted"/>
<accession>A0A9W6SSS8</accession>
<dbReference type="RefSeq" id="WP_285667195.1">
    <property type="nucleotide sequence ID" value="NZ_BSTX01000006.1"/>
</dbReference>
<evidence type="ECO:0000313" key="2">
    <source>
        <dbReference type="EMBL" id="GLZ81657.1"/>
    </source>
</evidence>
<reference evidence="2" key="1">
    <citation type="submission" date="2023-03" db="EMBL/GenBank/DDBJ databases">
        <title>Actinorhabdospora filicis NBRC 111898.</title>
        <authorList>
            <person name="Ichikawa N."/>
            <person name="Sato H."/>
            <person name="Tonouchi N."/>
        </authorList>
    </citation>
    <scope>NUCLEOTIDE SEQUENCE</scope>
    <source>
        <strain evidence="2">NBRC 111898</strain>
    </source>
</reference>
<keyword evidence="3" id="KW-1185">Reference proteome</keyword>
<feature type="transmembrane region" description="Helical" evidence="1">
    <location>
        <begin position="43"/>
        <end position="67"/>
    </location>
</feature>
<protein>
    <submittedName>
        <fullName evidence="2">Uncharacterized protein</fullName>
    </submittedName>
</protein>
<dbReference type="Proteomes" id="UP001165079">
    <property type="component" value="Unassembled WGS sequence"/>
</dbReference>